<name>A0ABQ7KL34_BRACM</name>
<sequence>MSSSWFNIIIFQALTSPKKQLESLSVSSLIHKKQSTHNSFYITVCIVLTSIIKNISYPRFVVVATTSSPAQSSCLMKIAYMLNVNMPMLLSSYEKYIYSFKIH</sequence>
<evidence type="ECO:0000313" key="2">
    <source>
        <dbReference type="Proteomes" id="UP000823674"/>
    </source>
</evidence>
<comment type="caution">
    <text evidence="1">The sequence shown here is derived from an EMBL/GenBank/DDBJ whole genome shotgun (WGS) entry which is preliminary data.</text>
</comment>
<dbReference type="EMBL" id="JADBGQ010000010">
    <property type="protein sequence ID" value="KAG5375255.1"/>
    <property type="molecule type" value="Genomic_DNA"/>
</dbReference>
<accession>A0ABQ7KL34</accession>
<proteinExistence type="predicted"/>
<dbReference type="Proteomes" id="UP000823674">
    <property type="component" value="Chromosome A10"/>
</dbReference>
<keyword evidence="2" id="KW-1185">Reference proteome</keyword>
<evidence type="ECO:0000313" key="1">
    <source>
        <dbReference type="EMBL" id="KAG5375255.1"/>
    </source>
</evidence>
<gene>
    <name evidence="1" type="primary">A10p013760.1_BraROA</name>
    <name evidence="1" type="ORF">IGI04_039851</name>
</gene>
<organism evidence="1 2">
    <name type="scientific">Brassica rapa subsp. trilocularis</name>
    <dbReference type="NCBI Taxonomy" id="1813537"/>
    <lineage>
        <taxon>Eukaryota</taxon>
        <taxon>Viridiplantae</taxon>
        <taxon>Streptophyta</taxon>
        <taxon>Embryophyta</taxon>
        <taxon>Tracheophyta</taxon>
        <taxon>Spermatophyta</taxon>
        <taxon>Magnoliopsida</taxon>
        <taxon>eudicotyledons</taxon>
        <taxon>Gunneridae</taxon>
        <taxon>Pentapetalae</taxon>
        <taxon>rosids</taxon>
        <taxon>malvids</taxon>
        <taxon>Brassicales</taxon>
        <taxon>Brassicaceae</taxon>
        <taxon>Brassiceae</taxon>
        <taxon>Brassica</taxon>
    </lineage>
</organism>
<protein>
    <submittedName>
        <fullName evidence="1">Uncharacterized protein</fullName>
    </submittedName>
</protein>
<reference evidence="1 2" key="1">
    <citation type="submission" date="2021-03" db="EMBL/GenBank/DDBJ databases">
        <authorList>
            <person name="King G.J."/>
            <person name="Bancroft I."/>
            <person name="Baten A."/>
            <person name="Bloomfield J."/>
            <person name="Borpatragohain P."/>
            <person name="He Z."/>
            <person name="Irish N."/>
            <person name="Irwin J."/>
            <person name="Liu K."/>
            <person name="Mauleon R.P."/>
            <person name="Moore J."/>
            <person name="Morris R."/>
            <person name="Ostergaard L."/>
            <person name="Wang B."/>
            <person name="Wells R."/>
        </authorList>
    </citation>
    <scope>NUCLEOTIDE SEQUENCE [LARGE SCALE GENOMIC DNA]</scope>
    <source>
        <strain evidence="1">R-o-18</strain>
        <tissue evidence="1">Leaf</tissue>
    </source>
</reference>